<dbReference type="RefSeq" id="WP_024913801.1">
    <property type="nucleotide sequence ID" value="NZ_CP007044.2"/>
</dbReference>
<dbReference type="STRING" id="1441930.Z042_18490"/>
<dbReference type="Pfam" id="PF13649">
    <property type="entry name" value="Methyltransf_25"/>
    <property type="match status" value="1"/>
</dbReference>
<dbReference type="SUPFAM" id="SSF53335">
    <property type="entry name" value="S-adenosyl-L-methionine-dependent methyltransferases"/>
    <property type="match status" value="1"/>
</dbReference>
<dbReference type="GO" id="GO:0016740">
    <property type="term" value="F:transferase activity"/>
    <property type="evidence" value="ECO:0007669"/>
    <property type="project" value="UniProtKB-KW"/>
</dbReference>
<sequence>MKLADIIHKPRPLHSWKDAEKIPWNDPAFSERMLQNHLAQEHDWASRRLSLIDRQVAWLQRQLSAQAKILDLGCVPGLYLQRLARAGFQCTGVDFSPASINYARQQAANEGLDIHYHCQDIRQFKHKERYNCVMMTFGEFNVFSKTDGLALLDQMANALLPSGLLVLELHTPEEVKRQGETASRWESHQQGLFSPTPHLVLTENSWDEQRHTASAAWWIIEATGEVSLFASHMQAWSDEECRQCLQTLGVDHITQLAASDWPAGDIFAEKLYVLQGVKKA</sequence>
<evidence type="ECO:0000256" key="1">
    <source>
        <dbReference type="ARBA" id="ARBA00022679"/>
    </source>
</evidence>
<dbReference type="Gene3D" id="2.20.25.110">
    <property type="entry name" value="S-adenosyl-L-methionine-dependent methyltransferases"/>
    <property type="match status" value="1"/>
</dbReference>
<accession>W0LG82</accession>
<reference evidence="4 5" key="2">
    <citation type="submission" date="2015-03" db="EMBL/GenBank/DDBJ databases">
        <authorList>
            <person name="Chan K.-G."/>
        </authorList>
    </citation>
    <scope>NUCLEOTIDE SEQUENCE [LARGE SCALE GENOMIC DNA]</scope>
    <source>
        <strain evidence="4 5">RB-25</strain>
    </source>
</reference>
<protein>
    <submittedName>
        <fullName evidence="4">SAM-dependent methlyltransferase</fullName>
    </submittedName>
</protein>
<proteinExistence type="predicted"/>
<organism evidence="4 5">
    <name type="scientific">Chania multitudinisentens RB-25</name>
    <dbReference type="NCBI Taxonomy" id="1441930"/>
    <lineage>
        <taxon>Bacteria</taxon>
        <taxon>Pseudomonadati</taxon>
        <taxon>Pseudomonadota</taxon>
        <taxon>Gammaproteobacteria</taxon>
        <taxon>Enterobacterales</taxon>
        <taxon>Yersiniaceae</taxon>
        <taxon>Chania</taxon>
    </lineage>
</organism>
<reference evidence="4 5" key="1">
    <citation type="submission" date="2014-01" db="EMBL/GenBank/DDBJ databases">
        <title>Isolation of Serratia multitudinisentens RB-25 from Ex-Landfill site.</title>
        <authorList>
            <person name="Robson E.H.J."/>
        </authorList>
    </citation>
    <scope>NUCLEOTIDE SEQUENCE [LARGE SCALE GENOMIC DNA]</scope>
    <source>
        <strain evidence="4 5">RB-25</strain>
    </source>
</reference>
<dbReference type="InterPro" id="IPR041698">
    <property type="entry name" value="Methyltransf_25"/>
</dbReference>
<dbReference type="Gene3D" id="3.40.50.150">
    <property type="entry name" value="Vaccinia Virus protein VP39"/>
    <property type="match status" value="1"/>
</dbReference>
<dbReference type="InterPro" id="IPR029063">
    <property type="entry name" value="SAM-dependent_MTases_sf"/>
</dbReference>
<dbReference type="Proteomes" id="UP000019030">
    <property type="component" value="Chromosome"/>
</dbReference>
<dbReference type="OrthoDB" id="9791837at2"/>
<keyword evidence="5" id="KW-1185">Reference proteome</keyword>
<keyword evidence="1 4" id="KW-0808">Transferase</keyword>
<feature type="domain" description="Methyltransferase" evidence="3">
    <location>
        <begin position="69"/>
        <end position="163"/>
    </location>
</feature>
<evidence type="ECO:0000259" key="3">
    <source>
        <dbReference type="Pfam" id="PF13649"/>
    </source>
</evidence>
<dbReference type="AlphaFoldDB" id="W0LG82"/>
<dbReference type="CDD" id="cd02440">
    <property type="entry name" value="AdoMet_MTases"/>
    <property type="match status" value="1"/>
</dbReference>
<dbReference type="HOGENOM" id="CLU_069129_3_0_6"/>
<dbReference type="KEGG" id="sfo:Z042_18490"/>
<dbReference type="EMBL" id="CP007044">
    <property type="protein sequence ID" value="AHG21369.1"/>
    <property type="molecule type" value="Genomic_DNA"/>
</dbReference>
<dbReference type="PATRIC" id="fig|1441930.4.peg.3645"/>
<dbReference type="PANTHER" id="PTHR43861">
    <property type="entry name" value="TRANS-ACONITATE 2-METHYLTRANSFERASE-RELATED"/>
    <property type="match status" value="1"/>
</dbReference>
<name>W0LG82_9GAMM</name>
<evidence type="ECO:0000256" key="2">
    <source>
        <dbReference type="ARBA" id="ARBA00022691"/>
    </source>
</evidence>
<evidence type="ECO:0000313" key="5">
    <source>
        <dbReference type="Proteomes" id="UP000019030"/>
    </source>
</evidence>
<keyword evidence="2" id="KW-0949">S-adenosyl-L-methionine</keyword>
<dbReference type="eggNOG" id="COG2227">
    <property type="taxonomic scope" value="Bacteria"/>
</dbReference>
<evidence type="ECO:0000313" key="4">
    <source>
        <dbReference type="EMBL" id="AHG21369.1"/>
    </source>
</evidence>
<gene>
    <name evidence="4" type="ORF">Z042_18490</name>
</gene>